<dbReference type="InterPro" id="IPR006768">
    <property type="entry name" value="Cwf19-like_C_dom-1"/>
</dbReference>
<dbReference type="Pfam" id="PF04676">
    <property type="entry name" value="CwfJ_C_2"/>
    <property type="match status" value="1"/>
</dbReference>
<reference evidence="5 6" key="1">
    <citation type="submission" date="2008-07" db="EMBL/GenBank/DDBJ databases">
        <authorList>
            <person name="El-Sayed N."/>
            <person name="Caler E."/>
            <person name="Inman J."/>
            <person name="Amedeo P."/>
            <person name="Hass B."/>
            <person name="Wortman J."/>
        </authorList>
    </citation>
    <scope>NUCLEOTIDE SEQUENCE [LARGE SCALE GENOMIC DNA]</scope>
    <source>
        <strain evidence="6">ATCC 50983 / TXsc</strain>
    </source>
</reference>
<evidence type="ECO:0000256" key="1">
    <source>
        <dbReference type="ARBA" id="ARBA00006795"/>
    </source>
</evidence>
<sequence length="659" mass="74447">MFGAVKVSGVKEKSKKSKHRHHHHHRERDAEAEPRDDSAGLRDSESSKSEGGPKRDQWMTGGSADPTADRLAAMFEIGKMAVPRMERKAAERRAERERLRKESDERMNKIDLANDEGLSERAHMSAKAKATDPWALPESCLVNSGGRRWQARAARRRRESERDSGASETSSRERRHNDNDDGRSGHRGEGRRRGWGRSGSRSGEEEKRRPRGRAPRDDLAQLADKYHGERDGSEGRVEEVCPKEQVDADGLDANEVSAAAMRAMLAGNMQEYERLNSLMVTKTVVVDETLKGQGALGSAGSSRAKMLSVREDNKDEDKMDVSELLRQERAGRGVRSGEYDKHLAENIRKNKRFQGSADEDEYFGATELGGGGENPMESMPAELSRERKRRYRGTRWVSEEKRRKEERGERRAARRTQRECDLCMEHSSWARNREEKLIAVSPRVYICMANYKSTLLQGQLIIVPQNHCASLRTADEETAEEIRNYQKCLVHYYATLDPPCVPVFIETVKTPPQNDDVMALLGGGAHTTMQCFPIPHDRVKELESYFRQGMSLSGDTWSNQPKIVECKGRSDVSSSGIPPSSPYMHVDFGLQVGLVHIIDKAKEFRWDYGLQTIAGMLEIDKLSLVHYDQPGNGGEEKYNKDMKVLRKAFEAFDWAKGLA</sequence>
<evidence type="ECO:0000313" key="5">
    <source>
        <dbReference type="EMBL" id="EEQ99780.1"/>
    </source>
</evidence>
<dbReference type="EMBL" id="GG685423">
    <property type="protein sequence ID" value="EEQ99780.1"/>
    <property type="molecule type" value="Genomic_DNA"/>
</dbReference>
<dbReference type="InterPro" id="IPR006767">
    <property type="entry name" value="Cwf19-like_C_dom-2"/>
</dbReference>
<dbReference type="PANTHER" id="PTHR12072">
    <property type="entry name" value="CWF19, CELL CYCLE CONTROL PROTEIN"/>
    <property type="match status" value="1"/>
</dbReference>
<feature type="compositionally biased region" description="Basic and acidic residues" evidence="2">
    <location>
        <begin position="27"/>
        <end position="57"/>
    </location>
</feature>
<dbReference type="InParanoid" id="C5LTY2"/>
<feature type="compositionally biased region" description="Basic and acidic residues" evidence="2">
    <location>
        <begin position="158"/>
        <end position="192"/>
    </location>
</feature>
<comment type="similarity">
    <text evidence="1">Belongs to the CWF19 family.</text>
</comment>
<evidence type="ECO:0000259" key="3">
    <source>
        <dbReference type="Pfam" id="PF04676"/>
    </source>
</evidence>
<feature type="compositionally biased region" description="Basic and acidic residues" evidence="2">
    <location>
        <begin position="84"/>
        <end position="109"/>
    </location>
</feature>
<feature type="region of interest" description="Disordered" evidence="2">
    <location>
        <begin position="366"/>
        <end position="387"/>
    </location>
</feature>
<dbReference type="OMA" id="PWHVGLQ"/>
<dbReference type="PANTHER" id="PTHR12072:SF5">
    <property type="entry name" value="CWF19-LIKE PROTEIN 2"/>
    <property type="match status" value="1"/>
</dbReference>
<feature type="region of interest" description="Disordered" evidence="2">
    <location>
        <begin position="1"/>
        <end position="242"/>
    </location>
</feature>
<dbReference type="RefSeq" id="XP_002767063.1">
    <property type="nucleotide sequence ID" value="XM_002767017.1"/>
</dbReference>
<dbReference type="OrthoDB" id="2113965at2759"/>
<dbReference type="AlphaFoldDB" id="C5LTY2"/>
<feature type="compositionally biased region" description="Basic residues" evidence="2">
    <location>
        <begin position="13"/>
        <end position="26"/>
    </location>
</feature>
<evidence type="ECO:0000259" key="4">
    <source>
        <dbReference type="Pfam" id="PF04677"/>
    </source>
</evidence>
<evidence type="ECO:0000313" key="6">
    <source>
        <dbReference type="Proteomes" id="UP000007800"/>
    </source>
</evidence>
<dbReference type="InterPro" id="IPR040194">
    <property type="entry name" value="Cwf19-like"/>
</dbReference>
<dbReference type="Proteomes" id="UP000007800">
    <property type="component" value="Unassembled WGS sequence"/>
</dbReference>
<organism evidence="6">
    <name type="scientific">Perkinsus marinus (strain ATCC 50983 / TXsc)</name>
    <dbReference type="NCBI Taxonomy" id="423536"/>
    <lineage>
        <taxon>Eukaryota</taxon>
        <taxon>Sar</taxon>
        <taxon>Alveolata</taxon>
        <taxon>Perkinsozoa</taxon>
        <taxon>Perkinsea</taxon>
        <taxon>Perkinsida</taxon>
        <taxon>Perkinsidae</taxon>
        <taxon>Perkinsus</taxon>
    </lineage>
</organism>
<dbReference type="GeneID" id="9051795"/>
<evidence type="ECO:0000256" key="2">
    <source>
        <dbReference type="SAM" id="MobiDB-lite"/>
    </source>
</evidence>
<dbReference type="GO" id="GO:0000398">
    <property type="term" value="P:mRNA splicing, via spliceosome"/>
    <property type="evidence" value="ECO:0007669"/>
    <property type="project" value="TreeGrafter"/>
</dbReference>
<keyword evidence="6" id="KW-1185">Reference proteome</keyword>
<dbReference type="Pfam" id="PF04677">
    <property type="entry name" value="CwfJ_C_1"/>
    <property type="match status" value="1"/>
</dbReference>
<feature type="compositionally biased region" description="Basic and acidic residues" evidence="2">
    <location>
        <begin position="202"/>
        <end position="242"/>
    </location>
</feature>
<proteinExistence type="inferred from homology"/>
<dbReference type="GO" id="GO:0071014">
    <property type="term" value="C:post-mRNA release spliceosomal complex"/>
    <property type="evidence" value="ECO:0007669"/>
    <property type="project" value="TreeGrafter"/>
</dbReference>
<accession>C5LTY2</accession>
<feature type="domain" description="Cwf19-like protein C-terminal" evidence="3">
    <location>
        <begin position="557"/>
        <end position="654"/>
    </location>
</feature>
<gene>
    <name evidence="5" type="ORF">Pmar_PMAR020237</name>
</gene>
<feature type="domain" description="Cwf19-like C-terminal" evidence="4">
    <location>
        <begin position="410"/>
        <end position="547"/>
    </location>
</feature>
<name>C5LTY2_PERM5</name>
<protein>
    <submittedName>
        <fullName evidence="5">Trichohyalin, putative</fullName>
    </submittedName>
</protein>